<dbReference type="eggNOG" id="COG1834">
    <property type="taxonomic scope" value="Bacteria"/>
</dbReference>
<evidence type="ECO:0000313" key="9">
    <source>
        <dbReference type="Proteomes" id="UP000027821"/>
    </source>
</evidence>
<protein>
    <recommendedName>
        <fullName evidence="10">RagB/SusD family nutrient uptake outer membrane protein</fullName>
    </recommendedName>
</protein>
<keyword evidence="5" id="KW-0998">Cell outer membrane</keyword>
<evidence type="ECO:0000259" key="7">
    <source>
        <dbReference type="Pfam" id="PF14322"/>
    </source>
</evidence>
<dbReference type="EMBL" id="JMIH01000005">
    <property type="protein sequence ID" value="KEO75669.1"/>
    <property type="molecule type" value="Genomic_DNA"/>
</dbReference>
<comment type="caution">
    <text evidence="8">The sequence shown here is derived from an EMBL/GenBank/DDBJ whole genome shotgun (WGS) entry which is preliminary data.</text>
</comment>
<dbReference type="OrthoDB" id="653598at2"/>
<feature type="domain" description="RagB/SusD" evidence="6">
    <location>
        <begin position="338"/>
        <end position="431"/>
    </location>
</feature>
<name>A0A074L3D7_9BACT</name>
<dbReference type="STRING" id="1048983.EL17_23925"/>
<evidence type="ECO:0000256" key="2">
    <source>
        <dbReference type="ARBA" id="ARBA00006275"/>
    </source>
</evidence>
<sequence length="445" mass="51161">MKNHIYKMLIIVFSAGILFSCEDFLEAVPNKGIATADTLEDLEAILNNVGVFNRTPGIQNVAADDYYLTDAGWISLGRNMTQRAYTRELEHVFEDEALPSVWTWPYEQVFYANVCLERLHEIIPVSEEQIQKKRQLTGWSKFVRAFSIYHLAQTFAEQYQQSEAGSLRGLPLPRVPDVNNYEEVATLEETYDFILSDLAEALVDLPATVKYKSQPNKTAAHALLARVYLGMGEFSLATKHSEEALKMHDQLLDFNVLQRTALFPIPLVNEEVIYHAVSLSLWGFERNQEVRIDSVLYQSYDENDLRRQFYFIQRPSGAINYRGSFSGDAELFTGLTVGELYLIRAECRARIGDAQGAMEDLNRLLLSRFATGEFKVLTIQNETDMLELVLRERRKELVFRGMRWADIKRGAALDVKLYREVNGEAFRFNSQDYAFPIPVEEFIHR</sequence>
<dbReference type="InterPro" id="IPR011990">
    <property type="entry name" value="TPR-like_helical_dom_sf"/>
</dbReference>
<evidence type="ECO:0000313" key="8">
    <source>
        <dbReference type="EMBL" id="KEO75669.1"/>
    </source>
</evidence>
<dbReference type="Pfam" id="PF07980">
    <property type="entry name" value="SusD_RagB"/>
    <property type="match status" value="1"/>
</dbReference>
<reference evidence="8 9" key="1">
    <citation type="submission" date="2014-04" db="EMBL/GenBank/DDBJ databases">
        <title>Characterization and application of a salt tolerant electro-active bacterium.</title>
        <authorList>
            <person name="Yang L."/>
            <person name="Wei S."/>
            <person name="Tay Q.X.M."/>
        </authorList>
    </citation>
    <scope>NUCLEOTIDE SEQUENCE [LARGE SCALE GENOMIC DNA]</scope>
    <source>
        <strain evidence="8 9">LY1</strain>
    </source>
</reference>
<evidence type="ECO:0000259" key="6">
    <source>
        <dbReference type="Pfam" id="PF07980"/>
    </source>
</evidence>
<dbReference type="Proteomes" id="UP000027821">
    <property type="component" value="Unassembled WGS sequence"/>
</dbReference>
<keyword evidence="9" id="KW-1185">Reference proteome</keyword>
<dbReference type="AlphaFoldDB" id="A0A074L3D7"/>
<evidence type="ECO:0000256" key="1">
    <source>
        <dbReference type="ARBA" id="ARBA00004442"/>
    </source>
</evidence>
<organism evidence="8 9">
    <name type="scientific">Anditalea andensis</name>
    <dbReference type="NCBI Taxonomy" id="1048983"/>
    <lineage>
        <taxon>Bacteria</taxon>
        <taxon>Pseudomonadati</taxon>
        <taxon>Bacteroidota</taxon>
        <taxon>Cytophagia</taxon>
        <taxon>Cytophagales</taxon>
        <taxon>Cytophagaceae</taxon>
        <taxon>Anditalea</taxon>
    </lineage>
</organism>
<dbReference type="RefSeq" id="WP_084166076.1">
    <property type="nucleotide sequence ID" value="NZ_JMIH01000005.1"/>
</dbReference>
<proteinExistence type="inferred from homology"/>
<feature type="domain" description="SusD-like N-terminal" evidence="7">
    <location>
        <begin position="23"/>
        <end position="229"/>
    </location>
</feature>
<dbReference type="PROSITE" id="PS51257">
    <property type="entry name" value="PROKAR_LIPOPROTEIN"/>
    <property type="match status" value="1"/>
</dbReference>
<evidence type="ECO:0000256" key="3">
    <source>
        <dbReference type="ARBA" id="ARBA00022729"/>
    </source>
</evidence>
<dbReference type="GO" id="GO:0009279">
    <property type="term" value="C:cell outer membrane"/>
    <property type="evidence" value="ECO:0007669"/>
    <property type="project" value="UniProtKB-SubCell"/>
</dbReference>
<dbReference type="Pfam" id="PF14322">
    <property type="entry name" value="SusD-like_3"/>
    <property type="match status" value="1"/>
</dbReference>
<keyword evidence="4" id="KW-0472">Membrane</keyword>
<evidence type="ECO:0000256" key="5">
    <source>
        <dbReference type="ARBA" id="ARBA00023237"/>
    </source>
</evidence>
<dbReference type="InterPro" id="IPR033985">
    <property type="entry name" value="SusD-like_N"/>
</dbReference>
<dbReference type="InterPro" id="IPR012944">
    <property type="entry name" value="SusD_RagB_dom"/>
</dbReference>
<comment type="similarity">
    <text evidence="2">Belongs to the SusD family.</text>
</comment>
<dbReference type="Gene3D" id="1.25.40.390">
    <property type="match status" value="1"/>
</dbReference>
<accession>A0A074L3D7</accession>
<evidence type="ECO:0000256" key="4">
    <source>
        <dbReference type="ARBA" id="ARBA00023136"/>
    </source>
</evidence>
<gene>
    <name evidence="8" type="ORF">EL17_23925</name>
</gene>
<comment type="subcellular location">
    <subcellularLocation>
        <location evidence="1">Cell outer membrane</location>
    </subcellularLocation>
</comment>
<evidence type="ECO:0008006" key="10">
    <source>
        <dbReference type="Google" id="ProtNLM"/>
    </source>
</evidence>
<dbReference type="SUPFAM" id="SSF48452">
    <property type="entry name" value="TPR-like"/>
    <property type="match status" value="1"/>
</dbReference>
<keyword evidence="3" id="KW-0732">Signal</keyword>